<dbReference type="PANTHER" id="PTHR38441:SF1">
    <property type="entry name" value="MEMBRANE PROTEIN"/>
    <property type="match status" value="1"/>
</dbReference>
<feature type="transmembrane region" description="Helical" evidence="1">
    <location>
        <begin position="67"/>
        <end position="92"/>
    </location>
</feature>
<protein>
    <submittedName>
        <fullName evidence="2">Uncharacterized membrane protein (DUF485 family)</fullName>
    </submittedName>
</protein>
<dbReference type="AlphaFoldDB" id="A0A852ZXF9"/>
<proteinExistence type="predicted"/>
<feature type="transmembrane region" description="Helical" evidence="1">
    <location>
        <begin position="37"/>
        <end position="55"/>
    </location>
</feature>
<dbReference type="InterPro" id="IPR007436">
    <property type="entry name" value="DUF485"/>
</dbReference>
<evidence type="ECO:0000313" key="3">
    <source>
        <dbReference type="Proteomes" id="UP000567795"/>
    </source>
</evidence>
<keyword evidence="1" id="KW-0812">Transmembrane</keyword>
<name>A0A852ZXF9_9ACTN</name>
<keyword evidence="1" id="KW-1133">Transmembrane helix</keyword>
<reference evidence="2 3" key="1">
    <citation type="submission" date="2020-07" db="EMBL/GenBank/DDBJ databases">
        <title>Sequencing the genomes of 1000 actinobacteria strains.</title>
        <authorList>
            <person name="Klenk H.-P."/>
        </authorList>
    </citation>
    <scope>NUCLEOTIDE SEQUENCE [LARGE SCALE GENOMIC DNA]</scope>
    <source>
        <strain evidence="2 3">DSM 42178</strain>
    </source>
</reference>
<organism evidence="2 3">
    <name type="scientific">Allostreptomyces psammosilenae</name>
    <dbReference type="NCBI Taxonomy" id="1892865"/>
    <lineage>
        <taxon>Bacteria</taxon>
        <taxon>Bacillati</taxon>
        <taxon>Actinomycetota</taxon>
        <taxon>Actinomycetes</taxon>
        <taxon>Kitasatosporales</taxon>
        <taxon>Streptomycetaceae</taxon>
        <taxon>Allostreptomyces</taxon>
    </lineage>
</organism>
<comment type="caution">
    <text evidence="2">The sequence shown here is derived from an EMBL/GenBank/DDBJ whole genome shotgun (WGS) entry which is preliminary data.</text>
</comment>
<dbReference type="Proteomes" id="UP000567795">
    <property type="component" value="Unassembled WGS sequence"/>
</dbReference>
<accession>A0A852ZXF9</accession>
<dbReference type="PANTHER" id="PTHR38441">
    <property type="entry name" value="INTEGRAL MEMBRANE PROTEIN-RELATED"/>
    <property type="match status" value="1"/>
</dbReference>
<sequence length="124" mass="14133">MDHSTANRTSEVDQRAYYDRVAASPDFHRLRRTHRSFVFPMTIAFVLWYLLYVLLSNYAPGFMGTTVVGSINIAFVLGIAQFVSTFAIAWVYRSFAARRLDGDADRIRAEVEAHLAARPEEDAR</sequence>
<gene>
    <name evidence="2" type="ORF">FHU37_000264</name>
</gene>
<keyword evidence="3" id="KW-1185">Reference proteome</keyword>
<dbReference type="EMBL" id="JACBZD010000001">
    <property type="protein sequence ID" value="NYI03321.1"/>
    <property type="molecule type" value="Genomic_DNA"/>
</dbReference>
<evidence type="ECO:0000256" key="1">
    <source>
        <dbReference type="SAM" id="Phobius"/>
    </source>
</evidence>
<keyword evidence="1" id="KW-0472">Membrane</keyword>
<evidence type="ECO:0000313" key="2">
    <source>
        <dbReference type="EMBL" id="NYI03321.1"/>
    </source>
</evidence>
<dbReference type="Pfam" id="PF04341">
    <property type="entry name" value="DUF485"/>
    <property type="match status" value="1"/>
</dbReference>